<gene>
    <name evidence="1" type="ORF">AVEN_17296_1</name>
</gene>
<dbReference type="EMBL" id="BGPR01011942">
    <property type="protein sequence ID" value="GBN53733.1"/>
    <property type="molecule type" value="Genomic_DNA"/>
</dbReference>
<evidence type="ECO:0000313" key="1">
    <source>
        <dbReference type="EMBL" id="GBN53733.1"/>
    </source>
</evidence>
<name>A0A4Y2PS87_ARAVE</name>
<protein>
    <submittedName>
        <fullName evidence="1">Uncharacterized protein</fullName>
    </submittedName>
</protein>
<organism evidence="1 2">
    <name type="scientific">Araneus ventricosus</name>
    <name type="common">Orbweaver spider</name>
    <name type="synonym">Epeira ventricosa</name>
    <dbReference type="NCBI Taxonomy" id="182803"/>
    <lineage>
        <taxon>Eukaryota</taxon>
        <taxon>Metazoa</taxon>
        <taxon>Ecdysozoa</taxon>
        <taxon>Arthropoda</taxon>
        <taxon>Chelicerata</taxon>
        <taxon>Arachnida</taxon>
        <taxon>Araneae</taxon>
        <taxon>Araneomorphae</taxon>
        <taxon>Entelegynae</taxon>
        <taxon>Araneoidea</taxon>
        <taxon>Araneidae</taxon>
        <taxon>Araneus</taxon>
    </lineage>
</organism>
<dbReference type="AlphaFoldDB" id="A0A4Y2PS87"/>
<evidence type="ECO:0000313" key="2">
    <source>
        <dbReference type="Proteomes" id="UP000499080"/>
    </source>
</evidence>
<reference evidence="1 2" key="1">
    <citation type="journal article" date="2019" name="Sci. Rep.">
        <title>Orb-weaving spider Araneus ventricosus genome elucidates the spidroin gene catalogue.</title>
        <authorList>
            <person name="Kono N."/>
            <person name="Nakamura H."/>
            <person name="Ohtoshi R."/>
            <person name="Moran D.A.P."/>
            <person name="Shinohara A."/>
            <person name="Yoshida Y."/>
            <person name="Fujiwara M."/>
            <person name="Mori M."/>
            <person name="Tomita M."/>
            <person name="Arakawa K."/>
        </authorList>
    </citation>
    <scope>NUCLEOTIDE SEQUENCE [LARGE SCALE GENOMIC DNA]</scope>
</reference>
<accession>A0A4Y2PS87</accession>
<proteinExistence type="predicted"/>
<comment type="caution">
    <text evidence="1">The sequence shown here is derived from an EMBL/GenBank/DDBJ whole genome shotgun (WGS) entry which is preliminary data.</text>
</comment>
<sequence length="107" mass="12169">MFERRAYRAAEERRSTGTTAMIRAGWTIFFEDASHAVRGVYLFNLLSCAHYPVGKVNEATCHLRSSILILMLKTSYRDCSALIDNKMPKPDKHKILYTPRVTLTASS</sequence>
<keyword evidence="2" id="KW-1185">Reference proteome</keyword>
<dbReference type="Proteomes" id="UP000499080">
    <property type="component" value="Unassembled WGS sequence"/>
</dbReference>